<reference evidence="2" key="1">
    <citation type="submission" date="2018-02" db="EMBL/GenBank/DDBJ databases">
        <title>Genome sequencing of Solimonas sp. HR-BB.</title>
        <authorList>
            <person name="Lee Y."/>
            <person name="Jeon C.O."/>
        </authorList>
    </citation>
    <scope>NUCLEOTIDE SEQUENCE [LARGE SCALE GENOMIC DNA]</scope>
    <source>
        <strain evidence="2">HR-U</strain>
    </source>
</reference>
<accession>A0A2S7IN76</accession>
<protein>
    <recommendedName>
        <fullName evidence="3">HNH endonuclease</fullName>
    </recommendedName>
</protein>
<proteinExistence type="predicted"/>
<evidence type="ECO:0000313" key="2">
    <source>
        <dbReference type="Proteomes" id="UP000239590"/>
    </source>
</evidence>
<dbReference type="AlphaFoldDB" id="A0A2S7IN76"/>
<name>A0A2S7IN76_9BACT</name>
<dbReference type="Proteomes" id="UP000239590">
    <property type="component" value="Unassembled WGS sequence"/>
</dbReference>
<evidence type="ECO:0008006" key="3">
    <source>
        <dbReference type="Google" id="ProtNLM"/>
    </source>
</evidence>
<dbReference type="EMBL" id="PTRA01000001">
    <property type="protein sequence ID" value="PQA59145.1"/>
    <property type="molecule type" value="Genomic_DNA"/>
</dbReference>
<organism evidence="1 2">
    <name type="scientific">Siphonobacter curvatus</name>
    <dbReference type="NCBI Taxonomy" id="2094562"/>
    <lineage>
        <taxon>Bacteria</taxon>
        <taxon>Pseudomonadati</taxon>
        <taxon>Bacteroidota</taxon>
        <taxon>Cytophagia</taxon>
        <taxon>Cytophagales</taxon>
        <taxon>Cytophagaceae</taxon>
        <taxon>Siphonobacter</taxon>
    </lineage>
</organism>
<sequence length="133" mass="15726">MPFEPEKYHRKWTLITRLVRKRAGNCCEICGVKNDRFVVRGKGRQKGTYRDATGCEILQYQLLRLEGLGYWKAVKKVGMVRVVLTVSHLDRNRQNNRFHNLKAMCQYCHLNYDRAVNNWLKNYGKNESTLSIF</sequence>
<comment type="caution">
    <text evidence="1">The sequence shown here is derived from an EMBL/GenBank/DDBJ whole genome shotgun (WGS) entry which is preliminary data.</text>
</comment>
<gene>
    <name evidence="1" type="ORF">C5O19_05680</name>
</gene>
<evidence type="ECO:0000313" key="1">
    <source>
        <dbReference type="EMBL" id="PQA59145.1"/>
    </source>
</evidence>
<keyword evidence="2" id="KW-1185">Reference proteome</keyword>